<protein>
    <submittedName>
        <fullName evidence="2">Uncharacterized protein</fullName>
    </submittedName>
</protein>
<accession>A0A0F9P028</accession>
<feature type="non-terminal residue" evidence="2">
    <location>
        <position position="1"/>
    </location>
</feature>
<evidence type="ECO:0000256" key="1">
    <source>
        <dbReference type="SAM" id="MobiDB-lite"/>
    </source>
</evidence>
<name>A0A0F9P028_9ZZZZ</name>
<proteinExistence type="predicted"/>
<feature type="region of interest" description="Disordered" evidence="1">
    <location>
        <begin position="1"/>
        <end position="25"/>
    </location>
</feature>
<feature type="compositionally biased region" description="Basic and acidic residues" evidence="1">
    <location>
        <begin position="1"/>
        <end position="10"/>
    </location>
</feature>
<dbReference type="EMBL" id="LAZR01007193">
    <property type="protein sequence ID" value="KKM86827.1"/>
    <property type="molecule type" value="Genomic_DNA"/>
</dbReference>
<evidence type="ECO:0000313" key="2">
    <source>
        <dbReference type="EMBL" id="KKM86827.1"/>
    </source>
</evidence>
<dbReference type="AlphaFoldDB" id="A0A0F9P028"/>
<reference evidence="2" key="1">
    <citation type="journal article" date="2015" name="Nature">
        <title>Complex archaea that bridge the gap between prokaryotes and eukaryotes.</title>
        <authorList>
            <person name="Spang A."/>
            <person name="Saw J.H."/>
            <person name="Jorgensen S.L."/>
            <person name="Zaremba-Niedzwiedzka K."/>
            <person name="Martijn J."/>
            <person name="Lind A.E."/>
            <person name="van Eijk R."/>
            <person name="Schleper C."/>
            <person name="Guy L."/>
            <person name="Ettema T.J."/>
        </authorList>
    </citation>
    <scope>NUCLEOTIDE SEQUENCE</scope>
</reference>
<gene>
    <name evidence="2" type="ORF">LCGC14_1274980</name>
</gene>
<organism evidence="2">
    <name type="scientific">marine sediment metagenome</name>
    <dbReference type="NCBI Taxonomy" id="412755"/>
    <lineage>
        <taxon>unclassified sequences</taxon>
        <taxon>metagenomes</taxon>
        <taxon>ecological metagenomes</taxon>
    </lineage>
</organism>
<comment type="caution">
    <text evidence="2">The sequence shown here is derived from an EMBL/GenBank/DDBJ whole genome shotgun (WGS) entry which is preliminary data.</text>
</comment>
<sequence>AIAGLRDQRKGVSMPHRGSGKKRALVKSDPIADALANMTPEKREALKKKLGIV</sequence>